<evidence type="ECO:0000313" key="3">
    <source>
        <dbReference type="EMBL" id="OAX34206.1"/>
    </source>
</evidence>
<proteinExistence type="predicted"/>
<keyword evidence="2" id="KW-0812">Transmembrane</keyword>
<organism evidence="3 4">
    <name type="scientific">Rhizopogon vinicolor AM-OR11-026</name>
    <dbReference type="NCBI Taxonomy" id="1314800"/>
    <lineage>
        <taxon>Eukaryota</taxon>
        <taxon>Fungi</taxon>
        <taxon>Dikarya</taxon>
        <taxon>Basidiomycota</taxon>
        <taxon>Agaricomycotina</taxon>
        <taxon>Agaricomycetes</taxon>
        <taxon>Agaricomycetidae</taxon>
        <taxon>Boletales</taxon>
        <taxon>Suillineae</taxon>
        <taxon>Rhizopogonaceae</taxon>
        <taxon>Rhizopogon</taxon>
    </lineage>
</organism>
<feature type="transmembrane region" description="Helical" evidence="2">
    <location>
        <begin position="303"/>
        <end position="322"/>
    </location>
</feature>
<feature type="transmembrane region" description="Helical" evidence="2">
    <location>
        <begin position="200"/>
        <end position="223"/>
    </location>
</feature>
<accession>A0A1B7MNN6</accession>
<sequence>MSHHPISVSSGKFNLDVSGVAAFFGGDAAIKAMKTFHLYKDRRWTGWYNAPGSFAVAKYIGPIANSRLWHTIFLVEQSKDPETVFGLDGRPGPKYIAFQSGTIIDKTTHAAYFVTQRSKEECSVITVRGRTTQPITLSVVQVPVTDTPYVNYSARVGSKESPTLIVKVRDHQIWLARIPMSASLIACILCAYNRDWYCLAMIFLGIIANGLTCLLIGSASLVLKGVQSAYDARPGDGILVDDSSNHIVILKGAERDVNWVTKGKFRLEYLPSVWKHMEIGLCGLLLSIQSFLQLLLIPQGTTFGQIMFLSSFVISWAYNLYFSSLYREKIQQDLLLETLKVTFTSKFKLGTRTIAAVFTTLVLRPHSSTKPQPPSQTEPKPSSTNKFLKYILPNETAMWDEWREHV</sequence>
<keyword evidence="4" id="KW-1185">Reference proteome</keyword>
<evidence type="ECO:0000256" key="2">
    <source>
        <dbReference type="SAM" id="Phobius"/>
    </source>
</evidence>
<dbReference type="Proteomes" id="UP000092154">
    <property type="component" value="Unassembled WGS sequence"/>
</dbReference>
<evidence type="ECO:0000256" key="1">
    <source>
        <dbReference type="SAM" id="MobiDB-lite"/>
    </source>
</evidence>
<dbReference type="InParanoid" id="A0A1B7MNN6"/>
<feature type="region of interest" description="Disordered" evidence="1">
    <location>
        <begin position="365"/>
        <end position="384"/>
    </location>
</feature>
<evidence type="ECO:0000313" key="4">
    <source>
        <dbReference type="Proteomes" id="UP000092154"/>
    </source>
</evidence>
<feature type="transmembrane region" description="Helical" evidence="2">
    <location>
        <begin position="174"/>
        <end position="194"/>
    </location>
</feature>
<keyword evidence="2" id="KW-1133">Transmembrane helix</keyword>
<dbReference type="OrthoDB" id="3067110at2759"/>
<dbReference type="AlphaFoldDB" id="A0A1B7MNN6"/>
<protein>
    <submittedName>
        <fullName evidence="3">Uncharacterized protein</fullName>
    </submittedName>
</protein>
<dbReference type="EMBL" id="KV448643">
    <property type="protein sequence ID" value="OAX34206.1"/>
    <property type="molecule type" value="Genomic_DNA"/>
</dbReference>
<name>A0A1B7MNN6_9AGAM</name>
<gene>
    <name evidence="3" type="ORF">K503DRAFT_699132</name>
</gene>
<feature type="non-terminal residue" evidence="3">
    <location>
        <position position="406"/>
    </location>
</feature>
<keyword evidence="2" id="KW-0472">Membrane</keyword>
<reference evidence="3 4" key="1">
    <citation type="submission" date="2016-06" db="EMBL/GenBank/DDBJ databases">
        <title>Comparative genomics of the ectomycorrhizal sister species Rhizopogon vinicolor and Rhizopogon vesiculosus (Basidiomycota: Boletales) reveals a divergence of the mating type B locus.</title>
        <authorList>
            <consortium name="DOE Joint Genome Institute"/>
            <person name="Mujic A.B."/>
            <person name="Kuo A."/>
            <person name="Tritt A."/>
            <person name="Lipzen A."/>
            <person name="Chen C."/>
            <person name="Johnson J."/>
            <person name="Sharma A."/>
            <person name="Barry K."/>
            <person name="Grigoriev I.V."/>
            <person name="Spatafora J.W."/>
        </authorList>
    </citation>
    <scope>NUCLEOTIDE SEQUENCE [LARGE SCALE GENOMIC DNA]</scope>
    <source>
        <strain evidence="3 4">AM-OR11-026</strain>
    </source>
</reference>
<dbReference type="STRING" id="1314800.A0A1B7MNN6"/>